<dbReference type="InterPro" id="IPR051020">
    <property type="entry name" value="ALDH-related_metabolic_enz"/>
</dbReference>
<organism evidence="4">
    <name type="scientific">freshwater metagenome</name>
    <dbReference type="NCBI Taxonomy" id="449393"/>
    <lineage>
        <taxon>unclassified sequences</taxon>
        <taxon>metagenomes</taxon>
        <taxon>ecological metagenomes</taxon>
    </lineage>
</organism>
<dbReference type="GO" id="GO:0008911">
    <property type="term" value="F:lactaldehyde dehydrogenase (NAD+) activity"/>
    <property type="evidence" value="ECO:0007669"/>
    <property type="project" value="TreeGrafter"/>
</dbReference>
<gene>
    <name evidence="4" type="ORF">UFOPK1425_00081</name>
    <name evidence="5" type="ORF">UFOPK1842_00804</name>
</gene>
<dbReference type="FunFam" id="3.40.605.10:FF:000007">
    <property type="entry name" value="NAD/NADP-dependent betaine aldehyde dehydrogenase"/>
    <property type="match status" value="1"/>
</dbReference>
<keyword evidence="2" id="KW-0560">Oxidoreductase</keyword>
<evidence type="ECO:0000256" key="2">
    <source>
        <dbReference type="ARBA" id="ARBA00023002"/>
    </source>
</evidence>
<dbReference type="EMBL" id="CAEZUQ010000096">
    <property type="protein sequence ID" value="CAB4611611.1"/>
    <property type="molecule type" value="Genomic_DNA"/>
</dbReference>
<dbReference type="SUPFAM" id="SSF53720">
    <property type="entry name" value="ALDH-like"/>
    <property type="match status" value="1"/>
</dbReference>
<dbReference type="EMBL" id="CAEZSJ010000007">
    <property type="protein sequence ID" value="CAB4532215.1"/>
    <property type="molecule type" value="Genomic_DNA"/>
</dbReference>
<dbReference type="Gene3D" id="3.40.605.10">
    <property type="entry name" value="Aldehyde Dehydrogenase, Chain A, domain 1"/>
    <property type="match status" value="1"/>
</dbReference>
<dbReference type="PANTHER" id="PTHR42991:SF1">
    <property type="entry name" value="ALDEHYDE DEHYDROGENASE"/>
    <property type="match status" value="1"/>
</dbReference>
<name>A0A6J6B061_9ZZZZ</name>
<dbReference type="Pfam" id="PF00171">
    <property type="entry name" value="Aldedh"/>
    <property type="match status" value="1"/>
</dbReference>
<sequence>MKLEEIKSPFDGAVVGEAPVAAVADVDLAITKAVSGADLWRHTPAHVRSAILLKAAALADERSEEIAQIISGENGKSLLEARGEASRSGEIIRLAAFEGSQLYGSTLPLDANKGTGLEKLGFTMRQPVGVVVAITPFNYPALLVLHKIAPALAVGNSVVLKPARTTPLTAIALAKCFTDAGLPDGVLQVITGSGSQLGDALVMDPRVRKISFTGSTSTGTHISSVAGVKKLSLELGSSCPVVVLDDADIEYATDAIALGGYINAGQVCISVQRVIVDEKIMGNFLDALKPKVEAIKVGNPKSEETKVGTLISETEAIRVENSIKQAVNEGATLLTGGARDKTIIKPAIICNVDPKSAFAQDELFGPAIAVSSASGIKEAINLANSTVYGLGAGVFTKNVDLAIQSAREIDAGIIHINWTPLWRADLMPYGGLKSSGVGKEGVRSTVNEMTEEKTIILHGRSW</sequence>
<dbReference type="InterPro" id="IPR015590">
    <property type="entry name" value="Aldehyde_DH_dom"/>
</dbReference>
<evidence type="ECO:0000313" key="5">
    <source>
        <dbReference type="EMBL" id="CAB4611611.1"/>
    </source>
</evidence>
<evidence type="ECO:0000313" key="4">
    <source>
        <dbReference type="EMBL" id="CAB4532215.1"/>
    </source>
</evidence>
<comment type="similarity">
    <text evidence="1">Belongs to the aldehyde dehydrogenase family.</text>
</comment>
<dbReference type="InterPro" id="IPR016163">
    <property type="entry name" value="Ald_DH_C"/>
</dbReference>
<accession>A0A6J6B061</accession>
<feature type="domain" description="Aldehyde dehydrogenase" evidence="3">
    <location>
        <begin position="5"/>
        <end position="455"/>
    </location>
</feature>
<evidence type="ECO:0000259" key="3">
    <source>
        <dbReference type="Pfam" id="PF00171"/>
    </source>
</evidence>
<dbReference type="PANTHER" id="PTHR42991">
    <property type="entry name" value="ALDEHYDE DEHYDROGENASE"/>
    <property type="match status" value="1"/>
</dbReference>
<dbReference type="Gene3D" id="3.40.309.10">
    <property type="entry name" value="Aldehyde Dehydrogenase, Chain A, domain 2"/>
    <property type="match status" value="1"/>
</dbReference>
<protein>
    <submittedName>
        <fullName evidence="4">Unannotated protein</fullName>
    </submittedName>
</protein>
<proteinExistence type="inferred from homology"/>
<dbReference type="AlphaFoldDB" id="A0A6J6B061"/>
<dbReference type="InterPro" id="IPR016162">
    <property type="entry name" value="Ald_DH_N"/>
</dbReference>
<evidence type="ECO:0000256" key="1">
    <source>
        <dbReference type="ARBA" id="ARBA00009986"/>
    </source>
</evidence>
<reference evidence="4" key="1">
    <citation type="submission" date="2020-05" db="EMBL/GenBank/DDBJ databases">
        <authorList>
            <person name="Chiriac C."/>
            <person name="Salcher M."/>
            <person name="Ghai R."/>
            <person name="Kavagutti S V."/>
        </authorList>
    </citation>
    <scope>NUCLEOTIDE SEQUENCE</scope>
</reference>
<dbReference type="InterPro" id="IPR016161">
    <property type="entry name" value="Ald_DH/histidinol_DH"/>
</dbReference>